<sequence length="352" mass="38715">MVHLSLLSSALVSKTSISPVFSPTHITWLLIRAVLVIFIVIASAFRFSPTRALPITRIICFTSLLRVFTATKQPFSNPTHTSPLFFFTSPTFLFPYSIVTIAPAVPFPFRSSTTIPMSITLSSSAFPWSFSLFTIFSEVRSPRILYTYSLSPDPIHNSSSTKHIRLVAIGLFCPPSTTLFSGYCSNTSYICIILCNSTTSYIPRSTCVYIGHPSSPSPSTHAARPVFAKVLAFLNIDNFVYSYYTAIFNHTTDDLPLVSVAALSYTTSKSCKPALPNLFFAPSIDFGPNTGGLLLNPTHSTSIICPLFGFMSTLRSLNSSLRYFLSTDGYLEELDPLLSPYNISLAGIVFFL</sequence>
<feature type="transmembrane region" description="Helical" evidence="1">
    <location>
        <begin position="115"/>
        <end position="136"/>
    </location>
</feature>
<comment type="caution">
    <text evidence="2">The sequence shown here is derived from an EMBL/GenBank/DDBJ whole genome shotgun (WGS) entry which is preliminary data.</text>
</comment>
<reference evidence="3" key="1">
    <citation type="submission" date="2017-01" db="EMBL/GenBank/DDBJ databases">
        <authorList>
            <person name="Wang Y."/>
            <person name="White M."/>
            <person name="Kvist S."/>
            <person name="Moncalvo J.-M."/>
        </authorList>
    </citation>
    <scope>NUCLEOTIDE SEQUENCE [LARGE SCALE GENOMIC DNA]</scope>
    <source>
        <strain evidence="3">COL-18-3</strain>
    </source>
</reference>
<keyword evidence="1" id="KW-1133">Transmembrane helix</keyword>
<keyword evidence="3" id="KW-1185">Reference proteome</keyword>
<name>A0A1R1PQH0_ZANCU</name>
<dbReference type="Proteomes" id="UP000188320">
    <property type="component" value="Unassembled WGS sequence"/>
</dbReference>
<feature type="transmembrane region" description="Helical" evidence="1">
    <location>
        <begin position="27"/>
        <end position="47"/>
    </location>
</feature>
<gene>
    <name evidence="2" type="ORF">AX774_g3255</name>
</gene>
<evidence type="ECO:0000313" key="3">
    <source>
        <dbReference type="Proteomes" id="UP000188320"/>
    </source>
</evidence>
<evidence type="ECO:0000313" key="2">
    <source>
        <dbReference type="EMBL" id="OMH83236.1"/>
    </source>
</evidence>
<organism evidence="2 3">
    <name type="scientific">Zancudomyces culisetae</name>
    <name type="common">Gut fungus</name>
    <name type="synonym">Smittium culisetae</name>
    <dbReference type="NCBI Taxonomy" id="1213189"/>
    <lineage>
        <taxon>Eukaryota</taxon>
        <taxon>Fungi</taxon>
        <taxon>Fungi incertae sedis</taxon>
        <taxon>Zoopagomycota</taxon>
        <taxon>Kickxellomycotina</taxon>
        <taxon>Harpellomycetes</taxon>
        <taxon>Harpellales</taxon>
        <taxon>Legeriomycetaceae</taxon>
        <taxon>Zancudomyces</taxon>
    </lineage>
</organism>
<proteinExistence type="predicted"/>
<evidence type="ECO:0000256" key="1">
    <source>
        <dbReference type="SAM" id="Phobius"/>
    </source>
</evidence>
<dbReference type="EMBL" id="LSSK01000469">
    <property type="protein sequence ID" value="OMH83236.1"/>
    <property type="molecule type" value="Genomic_DNA"/>
</dbReference>
<keyword evidence="1" id="KW-0812">Transmembrane</keyword>
<dbReference type="AlphaFoldDB" id="A0A1R1PQH0"/>
<feature type="transmembrane region" description="Helical" evidence="1">
    <location>
        <begin position="84"/>
        <end position="109"/>
    </location>
</feature>
<keyword evidence="1" id="KW-0472">Membrane</keyword>
<accession>A0A1R1PQH0</accession>
<protein>
    <submittedName>
        <fullName evidence="2">Uncharacterized protein</fullName>
    </submittedName>
</protein>